<keyword evidence="2" id="KW-1185">Reference proteome</keyword>
<accession>A0AAV2FS21</accession>
<name>A0AAV2FS21_9ROSI</name>
<dbReference type="AlphaFoldDB" id="A0AAV2FS21"/>
<evidence type="ECO:0000313" key="1">
    <source>
        <dbReference type="EMBL" id="CAL1401181.1"/>
    </source>
</evidence>
<dbReference type="Proteomes" id="UP001497516">
    <property type="component" value="Chromosome 7"/>
</dbReference>
<organism evidence="1 2">
    <name type="scientific">Linum trigynum</name>
    <dbReference type="NCBI Taxonomy" id="586398"/>
    <lineage>
        <taxon>Eukaryota</taxon>
        <taxon>Viridiplantae</taxon>
        <taxon>Streptophyta</taxon>
        <taxon>Embryophyta</taxon>
        <taxon>Tracheophyta</taxon>
        <taxon>Spermatophyta</taxon>
        <taxon>Magnoliopsida</taxon>
        <taxon>eudicotyledons</taxon>
        <taxon>Gunneridae</taxon>
        <taxon>Pentapetalae</taxon>
        <taxon>rosids</taxon>
        <taxon>fabids</taxon>
        <taxon>Malpighiales</taxon>
        <taxon>Linaceae</taxon>
        <taxon>Linum</taxon>
    </lineage>
</organism>
<sequence>MNSICLPAANGGIDGESDEETTGILLVLLDPNRLLHDVDVVPDRHGLLVLDREGGGSWGVLCSCFIDSRRRRRRFISLSPLFFD</sequence>
<gene>
    <name evidence="1" type="ORF">LTRI10_LOCUS41257</name>
</gene>
<evidence type="ECO:0000313" key="2">
    <source>
        <dbReference type="Proteomes" id="UP001497516"/>
    </source>
</evidence>
<proteinExistence type="predicted"/>
<dbReference type="EMBL" id="OZ034820">
    <property type="protein sequence ID" value="CAL1401181.1"/>
    <property type="molecule type" value="Genomic_DNA"/>
</dbReference>
<reference evidence="1 2" key="1">
    <citation type="submission" date="2024-04" db="EMBL/GenBank/DDBJ databases">
        <authorList>
            <person name="Fracassetti M."/>
        </authorList>
    </citation>
    <scope>NUCLEOTIDE SEQUENCE [LARGE SCALE GENOMIC DNA]</scope>
</reference>
<protein>
    <submittedName>
        <fullName evidence="1">Uncharacterized protein</fullName>
    </submittedName>
</protein>